<dbReference type="PROSITE" id="PS00211">
    <property type="entry name" value="ABC_TRANSPORTER_1"/>
    <property type="match status" value="1"/>
</dbReference>
<dbReference type="SMART" id="SM00382">
    <property type="entry name" value="AAA"/>
    <property type="match status" value="1"/>
</dbReference>
<evidence type="ECO:0000256" key="3">
    <source>
        <dbReference type="ARBA" id="ARBA00022840"/>
    </source>
</evidence>
<dbReference type="InterPro" id="IPR017871">
    <property type="entry name" value="ABC_transporter-like_CS"/>
</dbReference>
<keyword evidence="1" id="KW-0813">Transport</keyword>
<dbReference type="InterPro" id="IPR003439">
    <property type="entry name" value="ABC_transporter-like_ATP-bd"/>
</dbReference>
<evidence type="ECO:0000256" key="2">
    <source>
        <dbReference type="ARBA" id="ARBA00022741"/>
    </source>
</evidence>
<evidence type="ECO:0000256" key="1">
    <source>
        <dbReference type="ARBA" id="ARBA00022448"/>
    </source>
</evidence>
<evidence type="ECO:0000313" key="6">
    <source>
        <dbReference type="Proteomes" id="UP001629953"/>
    </source>
</evidence>
<dbReference type="InterPro" id="IPR003593">
    <property type="entry name" value="AAA+_ATPase"/>
</dbReference>
<keyword evidence="3 5" id="KW-0067">ATP-binding</keyword>
<dbReference type="GO" id="GO:0005524">
    <property type="term" value="F:ATP binding"/>
    <property type="evidence" value="ECO:0007669"/>
    <property type="project" value="UniProtKB-KW"/>
</dbReference>
<name>A0ABW9G3E4_9GAMM</name>
<comment type="caution">
    <text evidence="5">The sequence shown here is derived from an EMBL/GenBank/DDBJ whole genome shotgun (WGS) entry which is preliminary data.</text>
</comment>
<dbReference type="PANTHER" id="PTHR42781:SF4">
    <property type="entry name" value="SPERMIDINE_PUTRESCINE IMPORT ATP-BINDING PROTEIN POTA"/>
    <property type="match status" value="1"/>
</dbReference>
<sequence>MSRSLRIEHLSVSYAEKQILQDLSLSISRGEMLALLGPSGCGKSTLLNTLCGFVDADQGRIWLDDEDVTAAGAQYRQMVQVFQSYALWPHLNVFQNIAYGLKVRGWSSNAIQKRVSEMLALVNLTQDMAKMAVTSLSGGQRQRVALARALAVEPSVLLLDEPLSNLDAKVRLSVRHEIKQLQRQLGFTSVIVTHDREEALVMADRIAVMNQGKIEQVSTPEQLYHHPCSAFVADFMGADNHLELNAETLIKVLQEHSATVLPSGRYAVYFRAGSAQLLTVNQVPPSVGMVLIGEVNQCVFQGESYRHGISTQQGHCYVDHSFALPEGQCVQLFVPSTALHLFASSSVH</sequence>
<gene>
    <name evidence="5" type="ORF">ABUE30_00455</name>
</gene>
<dbReference type="InterPro" id="IPR027417">
    <property type="entry name" value="P-loop_NTPase"/>
</dbReference>
<proteinExistence type="predicted"/>
<dbReference type="PROSITE" id="PS50893">
    <property type="entry name" value="ABC_TRANSPORTER_2"/>
    <property type="match status" value="1"/>
</dbReference>
<dbReference type="Gene3D" id="3.40.50.300">
    <property type="entry name" value="P-loop containing nucleotide triphosphate hydrolases"/>
    <property type="match status" value="1"/>
</dbReference>
<accession>A0ABW9G3E4</accession>
<dbReference type="Proteomes" id="UP001629953">
    <property type="component" value="Unassembled WGS sequence"/>
</dbReference>
<dbReference type="EMBL" id="JBEQCT010000001">
    <property type="protein sequence ID" value="MFM2483561.1"/>
    <property type="molecule type" value="Genomic_DNA"/>
</dbReference>
<feature type="domain" description="ABC transporter" evidence="4">
    <location>
        <begin position="5"/>
        <end position="236"/>
    </location>
</feature>
<dbReference type="InterPro" id="IPR050093">
    <property type="entry name" value="ABC_SmlMolc_Importer"/>
</dbReference>
<dbReference type="SUPFAM" id="SSF52540">
    <property type="entry name" value="P-loop containing nucleoside triphosphate hydrolases"/>
    <property type="match status" value="1"/>
</dbReference>
<reference evidence="5 6" key="1">
    <citation type="journal article" date="2013" name="Int. J. Syst. Evol. Microbiol.">
        <title>Celerinatantimonas yamalensis sp. nov., a cold-adapted diazotrophic bacterium from a cold permafrost brine.</title>
        <authorList>
            <person name="Shcherbakova V."/>
            <person name="Chuvilskaya N."/>
            <person name="Rivkina E."/>
            <person name="Demidov N."/>
            <person name="Uchaeva V."/>
            <person name="Suetin S."/>
            <person name="Suzina N."/>
            <person name="Gilichinsky D."/>
        </authorList>
    </citation>
    <scope>NUCLEOTIDE SEQUENCE [LARGE SCALE GENOMIC DNA]</scope>
    <source>
        <strain evidence="5 6">C7</strain>
    </source>
</reference>
<dbReference type="PANTHER" id="PTHR42781">
    <property type="entry name" value="SPERMIDINE/PUTRESCINE IMPORT ATP-BINDING PROTEIN POTA"/>
    <property type="match status" value="1"/>
</dbReference>
<dbReference type="Pfam" id="PF00005">
    <property type="entry name" value="ABC_tran"/>
    <property type="match status" value="1"/>
</dbReference>
<protein>
    <submittedName>
        <fullName evidence="5">ABC transporter ATP-binding protein</fullName>
    </submittedName>
</protein>
<organism evidence="5 6">
    <name type="scientific">Celerinatantimonas yamalensis</name>
    <dbReference type="NCBI Taxonomy" id="559956"/>
    <lineage>
        <taxon>Bacteria</taxon>
        <taxon>Pseudomonadati</taxon>
        <taxon>Pseudomonadota</taxon>
        <taxon>Gammaproteobacteria</taxon>
        <taxon>Celerinatantimonadaceae</taxon>
        <taxon>Celerinatantimonas</taxon>
    </lineage>
</organism>
<dbReference type="RefSeq" id="WP_408621672.1">
    <property type="nucleotide sequence ID" value="NZ_JBEQCT010000001.1"/>
</dbReference>
<keyword evidence="6" id="KW-1185">Reference proteome</keyword>
<evidence type="ECO:0000313" key="5">
    <source>
        <dbReference type="EMBL" id="MFM2483561.1"/>
    </source>
</evidence>
<keyword evidence="2" id="KW-0547">Nucleotide-binding</keyword>
<evidence type="ECO:0000259" key="4">
    <source>
        <dbReference type="PROSITE" id="PS50893"/>
    </source>
</evidence>